<evidence type="ECO:0000313" key="2">
    <source>
        <dbReference type="EMBL" id="BAJ75715.1"/>
    </source>
</evidence>
<reference key="2">
    <citation type="submission" date="2011-02" db="EMBL/GenBank/DDBJ databases">
        <title>Genome sequence of Microbacterium testaceum StLB037.</title>
        <authorList>
            <person name="Morohoshi T."/>
            <person name="Wang W.Z."/>
            <person name="Someya N."/>
            <person name="Ikeda T."/>
        </authorList>
    </citation>
    <scope>NUCLEOTIDE SEQUENCE</scope>
    <source>
        <strain>StLB037</strain>
    </source>
</reference>
<gene>
    <name evidence="2" type="ordered locus">MTES_2751</name>
</gene>
<feature type="transmembrane region" description="Helical" evidence="1">
    <location>
        <begin position="196"/>
        <end position="217"/>
    </location>
</feature>
<dbReference type="KEGG" id="mts:MTES_2751"/>
<keyword evidence="1" id="KW-1133">Transmembrane helix</keyword>
<dbReference type="EMBL" id="AP012052">
    <property type="protein sequence ID" value="BAJ75715.1"/>
    <property type="molecule type" value="Genomic_DNA"/>
</dbReference>
<feature type="transmembrane region" description="Helical" evidence="1">
    <location>
        <begin position="293"/>
        <end position="317"/>
    </location>
</feature>
<dbReference type="RefSeq" id="WP_013585840.1">
    <property type="nucleotide sequence ID" value="NC_015125.1"/>
</dbReference>
<feature type="transmembrane region" description="Helical" evidence="1">
    <location>
        <begin position="64"/>
        <end position="83"/>
    </location>
</feature>
<dbReference type="OrthoDB" id="5067075at2"/>
<dbReference type="Proteomes" id="UP000008975">
    <property type="component" value="Chromosome"/>
</dbReference>
<feature type="transmembrane region" description="Helical" evidence="1">
    <location>
        <begin position="144"/>
        <end position="165"/>
    </location>
</feature>
<keyword evidence="1" id="KW-0812">Transmembrane</keyword>
<dbReference type="HOGENOM" id="CLU_769052_0_0_11"/>
<name>E8N8Q9_MICTS</name>
<keyword evidence="1" id="KW-0472">Membrane</keyword>
<feature type="transmembrane region" description="Helical" evidence="1">
    <location>
        <begin position="21"/>
        <end position="43"/>
    </location>
</feature>
<reference evidence="2 3" key="1">
    <citation type="journal article" date="2011" name="J. Bacteriol.">
        <title>Genome sequence of Microbacterium testaceum StLB037, an N-acylhomoserine lactone-degrading bacterium isolated from potato leaves.</title>
        <authorList>
            <person name="Morohoshi T."/>
            <person name="Wang W.-Z."/>
            <person name="Someya N."/>
            <person name="Ikeda T."/>
        </authorList>
    </citation>
    <scope>NUCLEOTIDE SEQUENCE [LARGE SCALE GENOMIC DNA]</scope>
    <source>
        <strain evidence="2 3">StLB037</strain>
    </source>
</reference>
<sequence>MNTQRFEDFASFLARVSPLDLVWGLLSSPVVSVALAVVAAVAIAAIPRRAGGVSAVVGPRGERVVVAALALAVGVFWLLDILLRGYVFDMSATVSWWRFAVAPTVAAAGLALLAIAMRTRSPRRAVDAATVVRRTWTTFGPRRGILSFVALAGVAVAITLVFGWMSTSFEPGLAAHVALELPNTDEAPVILPFPGWAYGIPLILSICALAAALVFVLRRNAIRPFPDDVALDVERPRRASVARDAVVLATAATLLALAGALRLARSAVVTSVTTLTDSGRGPALSVDLPHADLILVGGALAPALEIGGCLLLALLVGRGIRVAGARRRRTPARAEVPA</sequence>
<evidence type="ECO:0000313" key="3">
    <source>
        <dbReference type="Proteomes" id="UP000008975"/>
    </source>
</evidence>
<proteinExistence type="predicted"/>
<dbReference type="AlphaFoldDB" id="E8N8Q9"/>
<accession>E8N8Q9</accession>
<feature type="transmembrane region" description="Helical" evidence="1">
    <location>
        <begin position="245"/>
        <end position="264"/>
    </location>
</feature>
<organism evidence="2 3">
    <name type="scientific">Microbacterium testaceum (strain StLB037)</name>
    <dbReference type="NCBI Taxonomy" id="979556"/>
    <lineage>
        <taxon>Bacteria</taxon>
        <taxon>Bacillati</taxon>
        <taxon>Actinomycetota</taxon>
        <taxon>Actinomycetes</taxon>
        <taxon>Micrococcales</taxon>
        <taxon>Microbacteriaceae</taxon>
        <taxon>Microbacterium</taxon>
    </lineage>
</organism>
<protein>
    <submittedName>
        <fullName evidence="2">Non-ribosomal peptide synthetase modules</fullName>
    </submittedName>
</protein>
<evidence type="ECO:0000256" key="1">
    <source>
        <dbReference type="SAM" id="Phobius"/>
    </source>
</evidence>
<feature type="transmembrane region" description="Helical" evidence="1">
    <location>
        <begin position="95"/>
        <end position="115"/>
    </location>
</feature>